<evidence type="ECO:0000313" key="1">
    <source>
        <dbReference type="EMBL" id="TFK71843.1"/>
    </source>
</evidence>
<accession>A0ACD3B0P9</accession>
<reference evidence="1 2" key="1">
    <citation type="journal article" date="2019" name="Nat. Ecol. Evol.">
        <title>Megaphylogeny resolves global patterns of mushroom evolution.</title>
        <authorList>
            <person name="Varga T."/>
            <person name="Krizsan K."/>
            <person name="Foldi C."/>
            <person name="Dima B."/>
            <person name="Sanchez-Garcia M."/>
            <person name="Sanchez-Ramirez S."/>
            <person name="Szollosi G.J."/>
            <person name="Szarkandi J.G."/>
            <person name="Papp V."/>
            <person name="Albert L."/>
            <person name="Andreopoulos W."/>
            <person name="Angelini C."/>
            <person name="Antonin V."/>
            <person name="Barry K.W."/>
            <person name="Bougher N.L."/>
            <person name="Buchanan P."/>
            <person name="Buyck B."/>
            <person name="Bense V."/>
            <person name="Catcheside P."/>
            <person name="Chovatia M."/>
            <person name="Cooper J."/>
            <person name="Damon W."/>
            <person name="Desjardin D."/>
            <person name="Finy P."/>
            <person name="Geml J."/>
            <person name="Haridas S."/>
            <person name="Hughes K."/>
            <person name="Justo A."/>
            <person name="Karasinski D."/>
            <person name="Kautmanova I."/>
            <person name="Kiss B."/>
            <person name="Kocsube S."/>
            <person name="Kotiranta H."/>
            <person name="LaButti K.M."/>
            <person name="Lechner B.E."/>
            <person name="Liimatainen K."/>
            <person name="Lipzen A."/>
            <person name="Lukacs Z."/>
            <person name="Mihaltcheva S."/>
            <person name="Morgado L.N."/>
            <person name="Niskanen T."/>
            <person name="Noordeloos M.E."/>
            <person name="Ohm R.A."/>
            <person name="Ortiz-Santana B."/>
            <person name="Ovrebo C."/>
            <person name="Racz N."/>
            <person name="Riley R."/>
            <person name="Savchenko A."/>
            <person name="Shiryaev A."/>
            <person name="Soop K."/>
            <person name="Spirin V."/>
            <person name="Szebenyi C."/>
            <person name="Tomsovsky M."/>
            <person name="Tulloss R.E."/>
            <person name="Uehling J."/>
            <person name="Grigoriev I.V."/>
            <person name="Vagvolgyi C."/>
            <person name="Papp T."/>
            <person name="Martin F.M."/>
            <person name="Miettinen O."/>
            <person name="Hibbett D.S."/>
            <person name="Nagy L.G."/>
        </authorList>
    </citation>
    <scope>NUCLEOTIDE SEQUENCE [LARGE SCALE GENOMIC DNA]</scope>
    <source>
        <strain evidence="1 2">NL-1719</strain>
    </source>
</reference>
<dbReference type="EMBL" id="ML208293">
    <property type="protein sequence ID" value="TFK71843.1"/>
    <property type="molecule type" value="Genomic_DNA"/>
</dbReference>
<sequence>MGYAHYDGRRLAEMRGRIQHAIQMVSKWTPEESEPTRMQQVMLNGRAITADMAMGGSQAASSPPPRSPREVLMEAQLRNRSRSKSHSERDRERESRRRRSGSHSRSGGSNQPSPTGLHYLDPHSSPRTENPPSSSSNHRHSTVSRHSSGSRQTTPQHSPWNPTSDRMKTIEEFDRSVSTLLRSNQTPSRSQNNQPAWRHSRHQSAAPALTSSSSQGPSHHTSSSSSQPQAPKETADSARKKYEREKRDKERHKQRVTDRHRKWKSRDYGSGYFGRPEDTDDTDDTNDEADSADSEEEESEATESESEDEVVTGRGDLVKSGPSSTSRDIHRSISAHNVRPPSMTMTAPSPLKQQATMPTLSALPPGFQPFGASTPNPQQHQQHQQMFSSMPPGPTPSAAALAAGMQRMSLTSPVPPTLPNSSIPSSMQPVPPTLPSASNTSTSSHSHGLPPQVPSFGIPQLRMPTAAALYQQQLQHQMGGGGGTTTPIPRPLTAMSSLSSVLGSGPMATPPATGTFQQGFPFPGPPYMHMPVHGFGHQQQPQMQVQVQHQHQQPQHQSHGHGHGHGHSMHAHSHVRTGHGGHTQSMSALPPLSGFSLHGPTMMTRLDELSPILPTLPPPSNALGLY</sequence>
<dbReference type="Proteomes" id="UP000308600">
    <property type="component" value="Unassembled WGS sequence"/>
</dbReference>
<evidence type="ECO:0000313" key="2">
    <source>
        <dbReference type="Proteomes" id="UP000308600"/>
    </source>
</evidence>
<organism evidence="1 2">
    <name type="scientific">Pluteus cervinus</name>
    <dbReference type="NCBI Taxonomy" id="181527"/>
    <lineage>
        <taxon>Eukaryota</taxon>
        <taxon>Fungi</taxon>
        <taxon>Dikarya</taxon>
        <taxon>Basidiomycota</taxon>
        <taxon>Agaricomycotina</taxon>
        <taxon>Agaricomycetes</taxon>
        <taxon>Agaricomycetidae</taxon>
        <taxon>Agaricales</taxon>
        <taxon>Pluteineae</taxon>
        <taxon>Pluteaceae</taxon>
        <taxon>Pluteus</taxon>
    </lineage>
</organism>
<keyword evidence="2" id="KW-1185">Reference proteome</keyword>
<protein>
    <submittedName>
        <fullName evidence="1">Uncharacterized protein</fullName>
    </submittedName>
</protein>
<gene>
    <name evidence="1" type="ORF">BDN72DRAFT_410812</name>
</gene>
<name>A0ACD3B0P9_9AGAR</name>
<proteinExistence type="predicted"/>